<protein>
    <submittedName>
        <fullName evidence="8">Farnesyl diphosphate synthase</fullName>
        <ecNumber evidence="8">2.5.1.10</ecNumber>
    </submittedName>
</protein>
<evidence type="ECO:0000313" key="9">
    <source>
        <dbReference type="Proteomes" id="UP000315010"/>
    </source>
</evidence>
<accession>A0A5C5YWU3</accession>
<dbReference type="Pfam" id="PF00348">
    <property type="entry name" value="polyprenyl_synt"/>
    <property type="match status" value="1"/>
</dbReference>
<dbReference type="FunFam" id="1.10.600.10:FF:000001">
    <property type="entry name" value="Geranylgeranyl diphosphate synthase"/>
    <property type="match status" value="1"/>
</dbReference>
<dbReference type="RefSeq" id="WP_419193867.1">
    <property type="nucleotide sequence ID" value="NZ_SJPJ01000001.1"/>
</dbReference>
<reference evidence="8 9" key="1">
    <citation type="submission" date="2019-02" db="EMBL/GenBank/DDBJ databases">
        <title>Deep-cultivation of Planctomycetes and their phenomic and genomic characterization uncovers novel biology.</title>
        <authorList>
            <person name="Wiegand S."/>
            <person name="Jogler M."/>
            <person name="Boedeker C."/>
            <person name="Pinto D."/>
            <person name="Vollmers J."/>
            <person name="Rivas-Marin E."/>
            <person name="Kohn T."/>
            <person name="Peeters S.H."/>
            <person name="Heuer A."/>
            <person name="Rast P."/>
            <person name="Oberbeckmann S."/>
            <person name="Bunk B."/>
            <person name="Jeske O."/>
            <person name="Meyerdierks A."/>
            <person name="Storesund J.E."/>
            <person name="Kallscheuer N."/>
            <person name="Luecker S."/>
            <person name="Lage O.M."/>
            <person name="Pohl T."/>
            <person name="Merkel B.J."/>
            <person name="Hornburger P."/>
            <person name="Mueller R.-W."/>
            <person name="Bruemmer F."/>
            <person name="Labrenz M."/>
            <person name="Spormann A.M."/>
            <person name="Op Den Camp H."/>
            <person name="Overmann J."/>
            <person name="Amann R."/>
            <person name="Jetten M.S.M."/>
            <person name="Mascher T."/>
            <person name="Medema M.H."/>
            <person name="Devos D.P."/>
            <person name="Kaster A.-K."/>
            <person name="Ovreas L."/>
            <person name="Rohde M."/>
            <person name="Galperin M.Y."/>
            <person name="Jogler C."/>
        </authorList>
    </citation>
    <scope>NUCLEOTIDE SEQUENCE [LARGE SCALE GENOMIC DNA]</scope>
    <source>
        <strain evidence="8 9">CA13</strain>
    </source>
</reference>
<evidence type="ECO:0000256" key="1">
    <source>
        <dbReference type="ARBA" id="ARBA00001946"/>
    </source>
</evidence>
<dbReference type="SUPFAM" id="SSF48576">
    <property type="entry name" value="Terpenoid synthases"/>
    <property type="match status" value="1"/>
</dbReference>
<organism evidence="8 9">
    <name type="scientific">Novipirellula herctigrandis</name>
    <dbReference type="NCBI Taxonomy" id="2527986"/>
    <lineage>
        <taxon>Bacteria</taxon>
        <taxon>Pseudomonadati</taxon>
        <taxon>Planctomycetota</taxon>
        <taxon>Planctomycetia</taxon>
        <taxon>Pirellulales</taxon>
        <taxon>Pirellulaceae</taxon>
        <taxon>Novipirellula</taxon>
    </lineage>
</organism>
<comment type="similarity">
    <text evidence="2 7">Belongs to the FPP/GGPP synthase family.</text>
</comment>
<gene>
    <name evidence="8" type="ORF">CA13_06640</name>
</gene>
<dbReference type="Gene3D" id="1.10.600.10">
    <property type="entry name" value="Farnesyl Diphosphate Synthase"/>
    <property type="match status" value="1"/>
</dbReference>
<dbReference type="NCBIfam" id="NF045485">
    <property type="entry name" value="FPPsyn"/>
    <property type="match status" value="1"/>
</dbReference>
<evidence type="ECO:0000313" key="8">
    <source>
        <dbReference type="EMBL" id="TWT79266.1"/>
    </source>
</evidence>
<dbReference type="CDD" id="cd00685">
    <property type="entry name" value="Trans_IPPS_HT"/>
    <property type="match status" value="1"/>
</dbReference>
<dbReference type="InterPro" id="IPR033749">
    <property type="entry name" value="Polyprenyl_synt_CS"/>
</dbReference>
<keyword evidence="9" id="KW-1185">Reference proteome</keyword>
<keyword evidence="6" id="KW-0414">Isoprene biosynthesis</keyword>
<dbReference type="GO" id="GO:0005737">
    <property type="term" value="C:cytoplasm"/>
    <property type="evidence" value="ECO:0007669"/>
    <property type="project" value="UniProtKB-ARBA"/>
</dbReference>
<dbReference type="EC" id="2.5.1.10" evidence="8"/>
<evidence type="ECO:0000256" key="2">
    <source>
        <dbReference type="ARBA" id="ARBA00006706"/>
    </source>
</evidence>
<dbReference type="PANTHER" id="PTHR43281:SF1">
    <property type="entry name" value="FARNESYL DIPHOSPHATE SYNTHASE"/>
    <property type="match status" value="1"/>
</dbReference>
<dbReference type="PROSITE" id="PS00723">
    <property type="entry name" value="POLYPRENYL_SYNTHASE_1"/>
    <property type="match status" value="1"/>
</dbReference>
<dbReference type="InterPro" id="IPR000092">
    <property type="entry name" value="Polyprenyl_synt"/>
</dbReference>
<dbReference type="PROSITE" id="PS00444">
    <property type="entry name" value="POLYPRENYL_SYNTHASE_2"/>
    <property type="match status" value="1"/>
</dbReference>
<evidence type="ECO:0000256" key="5">
    <source>
        <dbReference type="ARBA" id="ARBA00022842"/>
    </source>
</evidence>
<evidence type="ECO:0000256" key="4">
    <source>
        <dbReference type="ARBA" id="ARBA00022723"/>
    </source>
</evidence>
<dbReference type="SFLD" id="SFLDG01017">
    <property type="entry name" value="Polyprenyl_Transferase_Like"/>
    <property type="match status" value="1"/>
</dbReference>
<keyword evidence="3 7" id="KW-0808">Transferase</keyword>
<proteinExistence type="inferred from homology"/>
<name>A0A5C5YWU3_9BACT</name>
<dbReference type="SFLD" id="SFLDS00005">
    <property type="entry name" value="Isoprenoid_Synthase_Type_I"/>
    <property type="match status" value="1"/>
</dbReference>
<dbReference type="GO" id="GO:0004337">
    <property type="term" value="F:(2E,6E)-farnesyl diphosphate synthase activity"/>
    <property type="evidence" value="ECO:0007669"/>
    <property type="project" value="UniProtKB-EC"/>
</dbReference>
<evidence type="ECO:0000256" key="3">
    <source>
        <dbReference type="ARBA" id="ARBA00022679"/>
    </source>
</evidence>
<dbReference type="EMBL" id="SJPJ01000001">
    <property type="protein sequence ID" value="TWT79266.1"/>
    <property type="molecule type" value="Genomic_DNA"/>
</dbReference>
<comment type="cofactor">
    <cofactor evidence="1">
        <name>Mg(2+)</name>
        <dbReference type="ChEBI" id="CHEBI:18420"/>
    </cofactor>
</comment>
<dbReference type="InterPro" id="IPR053378">
    <property type="entry name" value="Prenyl_diphosphate_synthase"/>
</dbReference>
<keyword evidence="4" id="KW-0479">Metal-binding</keyword>
<sequence length="303" mass="32363">MDDLRPLIEDALEKACQFGDGCPPRLGLAIRYAVLAPGKRLRPAMVLMAAEACGGQFADAMGAAVAIEMIHAYSLVHDDLPAMDDDDLRRGRPTVHVEFDEPTAILVGDALQAEAFAQLCSNSISRNIAPAKTAEAVHVLARAAGAAHLVGGQFDDLAAEQPPKPAENGLPNDPTLRTLTHLESIHRRKTGALFSASLELGAIFAGAIPKSRLALSNYASDLGLAFQVVDDMLDWTSNNETLGKRVGKDAAKGKLTYPGLMGIDGARAKAQQLVQSAREHVAVFGESAWRLTRLADFVLQRTH</sequence>
<dbReference type="PANTHER" id="PTHR43281">
    <property type="entry name" value="FARNESYL DIPHOSPHATE SYNTHASE"/>
    <property type="match status" value="1"/>
</dbReference>
<dbReference type="GO" id="GO:0016114">
    <property type="term" value="P:terpenoid biosynthetic process"/>
    <property type="evidence" value="ECO:0007669"/>
    <property type="project" value="UniProtKB-ARBA"/>
</dbReference>
<comment type="caution">
    <text evidence="8">The sequence shown here is derived from an EMBL/GenBank/DDBJ whole genome shotgun (WGS) entry which is preliminary data.</text>
</comment>
<evidence type="ECO:0000256" key="7">
    <source>
        <dbReference type="RuleBase" id="RU004466"/>
    </source>
</evidence>
<dbReference type="Proteomes" id="UP000315010">
    <property type="component" value="Unassembled WGS sequence"/>
</dbReference>
<keyword evidence="5" id="KW-0460">Magnesium</keyword>
<dbReference type="GO" id="GO:0046872">
    <property type="term" value="F:metal ion binding"/>
    <property type="evidence" value="ECO:0007669"/>
    <property type="project" value="UniProtKB-KW"/>
</dbReference>
<evidence type="ECO:0000256" key="6">
    <source>
        <dbReference type="ARBA" id="ARBA00023229"/>
    </source>
</evidence>
<dbReference type="InterPro" id="IPR008949">
    <property type="entry name" value="Isoprenoid_synthase_dom_sf"/>
</dbReference>
<dbReference type="AlphaFoldDB" id="A0A5C5YWU3"/>